<gene>
    <name evidence="1" type="ORF">E2562_037156</name>
</gene>
<dbReference type="EMBL" id="SPHZ02000009">
    <property type="protein sequence ID" value="KAF0900959.1"/>
    <property type="molecule type" value="Genomic_DNA"/>
</dbReference>
<keyword evidence="2" id="KW-1185">Reference proteome</keyword>
<protein>
    <submittedName>
        <fullName evidence="1">Uncharacterized protein</fullName>
    </submittedName>
</protein>
<comment type="caution">
    <text evidence="1">The sequence shown here is derived from an EMBL/GenBank/DDBJ whole genome shotgun (WGS) entry which is preliminary data.</text>
</comment>
<dbReference type="AlphaFoldDB" id="A0A6G1CLE6"/>
<accession>A0A6G1CLE6</accession>
<name>A0A6G1CLE6_9ORYZ</name>
<sequence length="60" mass="7015">MELEGRRIWPPCCLLYRAGEDREGQAEREQPVVQEELAKLGTLMLGDRERLEKAERSRES</sequence>
<dbReference type="Proteomes" id="UP000479710">
    <property type="component" value="Unassembled WGS sequence"/>
</dbReference>
<evidence type="ECO:0000313" key="2">
    <source>
        <dbReference type="Proteomes" id="UP000479710"/>
    </source>
</evidence>
<reference evidence="1 2" key="1">
    <citation type="submission" date="2019-11" db="EMBL/GenBank/DDBJ databases">
        <title>Whole genome sequence of Oryza granulata.</title>
        <authorList>
            <person name="Li W."/>
        </authorList>
    </citation>
    <scope>NUCLEOTIDE SEQUENCE [LARGE SCALE GENOMIC DNA]</scope>
    <source>
        <strain evidence="2">cv. Menghai</strain>
        <tissue evidence="1">Leaf</tissue>
    </source>
</reference>
<organism evidence="1 2">
    <name type="scientific">Oryza meyeriana var. granulata</name>
    <dbReference type="NCBI Taxonomy" id="110450"/>
    <lineage>
        <taxon>Eukaryota</taxon>
        <taxon>Viridiplantae</taxon>
        <taxon>Streptophyta</taxon>
        <taxon>Embryophyta</taxon>
        <taxon>Tracheophyta</taxon>
        <taxon>Spermatophyta</taxon>
        <taxon>Magnoliopsida</taxon>
        <taxon>Liliopsida</taxon>
        <taxon>Poales</taxon>
        <taxon>Poaceae</taxon>
        <taxon>BOP clade</taxon>
        <taxon>Oryzoideae</taxon>
        <taxon>Oryzeae</taxon>
        <taxon>Oryzinae</taxon>
        <taxon>Oryza</taxon>
        <taxon>Oryza meyeriana</taxon>
    </lineage>
</organism>
<proteinExistence type="predicted"/>
<evidence type="ECO:0000313" key="1">
    <source>
        <dbReference type="EMBL" id="KAF0900959.1"/>
    </source>
</evidence>